<keyword evidence="2" id="KW-0240">DNA-directed RNA polymerase</keyword>
<keyword evidence="5" id="KW-0805">Transcription regulation</keyword>
<comment type="caution">
    <text evidence="11">The sequence shown here is derived from an EMBL/GenBank/DDBJ whole genome shotgun (WGS) entry which is preliminary data.</text>
</comment>
<dbReference type="Pfam" id="PF04963">
    <property type="entry name" value="Sigma54_CBD"/>
    <property type="match status" value="1"/>
</dbReference>
<dbReference type="GO" id="GO:0000428">
    <property type="term" value="C:DNA-directed RNA polymerase complex"/>
    <property type="evidence" value="ECO:0007669"/>
    <property type="project" value="UniProtKB-KW"/>
</dbReference>
<dbReference type="PIRSF" id="PIRSF000774">
    <property type="entry name" value="RpoN"/>
    <property type="match status" value="1"/>
</dbReference>
<comment type="similarity">
    <text evidence="1">Belongs to the sigma-54 factor family.</text>
</comment>
<evidence type="ECO:0000313" key="12">
    <source>
        <dbReference type="Proteomes" id="UP000051922"/>
    </source>
</evidence>
<sequence length="422" mass="47373">MGIEQTIRQSQRLQLTQTMQQSLKVLQMDGFSLQEYLNDLSLSNPLVDVSASGDININGFERMNSPEYTNLYDYLETQIELRYSEKPLRRLVSLLARQLDRDGFLNFNQDEFIATNGVSIVEFEDALTLLQSLDPAGVGARSIQESLIIQALQIDSCPPLVLEILRNYYHDFLHNDIHRILVGTEASVADFTEAKRVIGTFTSRPGATFWNDETQYRIPDIKVRPDGAGYRIYLTKFGRPELIFNTAEYDQLRAHDDKELEDYLGSLAMQFHDVDGMLQRREETISAVAEAIVAVQWLYLKGEQKFISNLLLRDVARSVGVAESTVSRAISGEYIDSPIGIVAVRDLLTNRSGTSDGESADSRAMSSIRRIIRNEDNSHPLSDQKIAELLAGEGIAIARRTVAKYRGVMGIASKKLRKNGGV</sequence>
<proteinExistence type="inferred from homology"/>
<dbReference type="EMBL" id="AZFJ01000049">
    <property type="protein sequence ID" value="KRL85909.1"/>
    <property type="molecule type" value="Genomic_DNA"/>
</dbReference>
<evidence type="ECO:0000256" key="1">
    <source>
        <dbReference type="ARBA" id="ARBA00008798"/>
    </source>
</evidence>
<dbReference type="Gene3D" id="1.10.10.60">
    <property type="entry name" value="Homeodomain-like"/>
    <property type="match status" value="1"/>
</dbReference>
<evidence type="ECO:0000256" key="8">
    <source>
        <dbReference type="ARBA" id="ARBA00023163"/>
    </source>
</evidence>
<keyword evidence="12" id="KW-1185">Reference proteome</keyword>
<keyword evidence="8" id="KW-0804">Transcription</keyword>
<dbReference type="Pfam" id="PF00309">
    <property type="entry name" value="Sigma54_AID"/>
    <property type="match status" value="1"/>
</dbReference>
<dbReference type="PANTHER" id="PTHR32248:SF4">
    <property type="entry name" value="RNA POLYMERASE SIGMA-54 FACTOR"/>
    <property type="match status" value="1"/>
</dbReference>
<dbReference type="Pfam" id="PF04552">
    <property type="entry name" value="Sigma54_DBD"/>
    <property type="match status" value="1"/>
</dbReference>
<dbReference type="PROSITE" id="PS50044">
    <property type="entry name" value="SIGMA54_3"/>
    <property type="match status" value="1"/>
</dbReference>
<keyword evidence="6" id="KW-0731">Sigma factor</keyword>
<dbReference type="AlphaFoldDB" id="A0A0R1U4I1"/>
<evidence type="ECO:0000313" key="11">
    <source>
        <dbReference type="EMBL" id="KRL85909.1"/>
    </source>
</evidence>
<dbReference type="OrthoDB" id="9814402at2"/>
<evidence type="ECO:0000259" key="9">
    <source>
        <dbReference type="Pfam" id="PF04552"/>
    </source>
</evidence>
<organism evidence="11 12">
    <name type="scientific">Lacticaseibacillus pantheris DSM 15945 = JCM 12539 = NBRC 106106</name>
    <dbReference type="NCBI Taxonomy" id="1423783"/>
    <lineage>
        <taxon>Bacteria</taxon>
        <taxon>Bacillati</taxon>
        <taxon>Bacillota</taxon>
        <taxon>Bacilli</taxon>
        <taxon>Lactobacillales</taxon>
        <taxon>Lactobacillaceae</taxon>
        <taxon>Lacticaseibacillus</taxon>
    </lineage>
</organism>
<evidence type="ECO:0000256" key="3">
    <source>
        <dbReference type="ARBA" id="ARBA00022679"/>
    </source>
</evidence>
<dbReference type="GO" id="GO:0016987">
    <property type="term" value="F:sigma factor activity"/>
    <property type="evidence" value="ECO:0007669"/>
    <property type="project" value="UniProtKB-KW"/>
</dbReference>
<keyword evidence="3" id="KW-0808">Transferase</keyword>
<dbReference type="GO" id="GO:0001216">
    <property type="term" value="F:DNA-binding transcription activator activity"/>
    <property type="evidence" value="ECO:0007669"/>
    <property type="project" value="InterPro"/>
</dbReference>
<dbReference type="InterPro" id="IPR007046">
    <property type="entry name" value="RNA_pol_sigma_54_core-bd"/>
</dbReference>
<dbReference type="InterPro" id="IPR007634">
    <property type="entry name" value="RNA_pol_sigma_54_DNA-bd"/>
</dbReference>
<keyword evidence="4" id="KW-0548">Nucleotidyltransferase</keyword>
<evidence type="ECO:0000256" key="2">
    <source>
        <dbReference type="ARBA" id="ARBA00022478"/>
    </source>
</evidence>
<dbReference type="PRINTS" id="PR00045">
    <property type="entry name" value="SIGMA54FCT"/>
</dbReference>
<dbReference type="InterPro" id="IPR000394">
    <property type="entry name" value="RNA_pol_sigma_54"/>
</dbReference>
<dbReference type="PROSITE" id="PS00718">
    <property type="entry name" value="SIGMA54_2"/>
    <property type="match status" value="1"/>
</dbReference>
<evidence type="ECO:0000259" key="10">
    <source>
        <dbReference type="Pfam" id="PF04963"/>
    </source>
</evidence>
<reference evidence="11 12" key="1">
    <citation type="journal article" date="2015" name="Genome Announc.">
        <title>Expanding the biotechnology potential of lactobacilli through comparative genomics of 213 strains and associated genera.</title>
        <authorList>
            <person name="Sun Z."/>
            <person name="Harris H.M."/>
            <person name="McCann A."/>
            <person name="Guo C."/>
            <person name="Argimon S."/>
            <person name="Zhang W."/>
            <person name="Yang X."/>
            <person name="Jeffery I.B."/>
            <person name="Cooney J.C."/>
            <person name="Kagawa T.F."/>
            <person name="Liu W."/>
            <person name="Song Y."/>
            <person name="Salvetti E."/>
            <person name="Wrobel A."/>
            <person name="Rasinkangas P."/>
            <person name="Parkhill J."/>
            <person name="Rea M.C."/>
            <person name="O'Sullivan O."/>
            <person name="Ritari J."/>
            <person name="Douillard F.P."/>
            <person name="Paul Ross R."/>
            <person name="Yang R."/>
            <person name="Briner A.E."/>
            <person name="Felis G.E."/>
            <person name="de Vos W.M."/>
            <person name="Barrangou R."/>
            <person name="Klaenhammer T.R."/>
            <person name="Caufield P.W."/>
            <person name="Cui Y."/>
            <person name="Zhang H."/>
            <person name="O'Toole P.W."/>
        </authorList>
    </citation>
    <scope>NUCLEOTIDE SEQUENCE [LARGE SCALE GENOMIC DNA]</scope>
    <source>
        <strain evidence="11 12">DSM 15945</strain>
    </source>
</reference>
<feature type="domain" description="RNA polymerase sigma factor 54 core-binding" evidence="10">
    <location>
        <begin position="68"/>
        <end position="246"/>
    </location>
</feature>
<dbReference type="STRING" id="1423783.FC50_GL001309"/>
<dbReference type="Gene3D" id="1.10.10.1330">
    <property type="entry name" value="RNA polymerase sigma-54 factor, core-binding domain"/>
    <property type="match status" value="1"/>
</dbReference>
<dbReference type="RefSeq" id="WP_056956760.1">
    <property type="nucleotide sequence ID" value="NZ_AZFJ01000049.1"/>
</dbReference>
<dbReference type="PANTHER" id="PTHR32248">
    <property type="entry name" value="RNA POLYMERASE SIGMA-54 FACTOR"/>
    <property type="match status" value="1"/>
</dbReference>
<dbReference type="InterPro" id="IPR038709">
    <property type="entry name" value="RpoN_core-bd_sf"/>
</dbReference>
<keyword evidence="7" id="KW-0238">DNA-binding</keyword>
<accession>A0A0R1U4I1</accession>
<evidence type="ECO:0000256" key="6">
    <source>
        <dbReference type="ARBA" id="ARBA00023082"/>
    </source>
</evidence>
<dbReference type="GO" id="GO:0003677">
    <property type="term" value="F:DNA binding"/>
    <property type="evidence" value="ECO:0007669"/>
    <property type="project" value="UniProtKB-KW"/>
</dbReference>
<protein>
    <submittedName>
        <fullName evidence="11">RpoN protein</fullName>
    </submittedName>
</protein>
<dbReference type="Proteomes" id="UP000051922">
    <property type="component" value="Unassembled WGS sequence"/>
</dbReference>
<evidence type="ECO:0000256" key="4">
    <source>
        <dbReference type="ARBA" id="ARBA00022695"/>
    </source>
</evidence>
<dbReference type="PATRIC" id="fig|1423783.4.peg.1351"/>
<dbReference type="GO" id="GO:0006352">
    <property type="term" value="P:DNA-templated transcription initiation"/>
    <property type="evidence" value="ECO:0007669"/>
    <property type="project" value="InterPro"/>
</dbReference>
<evidence type="ECO:0000256" key="5">
    <source>
        <dbReference type="ARBA" id="ARBA00023015"/>
    </source>
</evidence>
<dbReference type="GO" id="GO:0016779">
    <property type="term" value="F:nucleotidyltransferase activity"/>
    <property type="evidence" value="ECO:0007669"/>
    <property type="project" value="UniProtKB-KW"/>
</dbReference>
<name>A0A0R1U4I1_9LACO</name>
<dbReference type="NCBIfam" id="TIGR02395">
    <property type="entry name" value="rpoN_sigma"/>
    <property type="match status" value="1"/>
</dbReference>
<feature type="domain" description="RNA polymerase sigma factor 54 DNA-binding" evidence="9">
    <location>
        <begin position="268"/>
        <end position="418"/>
    </location>
</feature>
<evidence type="ECO:0000256" key="7">
    <source>
        <dbReference type="ARBA" id="ARBA00023125"/>
    </source>
</evidence>
<gene>
    <name evidence="11" type="ORF">FC50_GL001309</name>
</gene>